<keyword evidence="8 9" id="KW-0413">Isomerase</keyword>
<evidence type="ECO:0000256" key="8">
    <source>
        <dbReference type="ARBA" id="ARBA00023235"/>
    </source>
</evidence>
<evidence type="ECO:0000256" key="2">
    <source>
        <dbReference type="ARBA" id="ARBA00004664"/>
    </source>
</evidence>
<keyword evidence="6 9" id="KW-0822">Tryptophan biosynthesis</keyword>
<dbReference type="InterPro" id="IPR013785">
    <property type="entry name" value="Aldolase_TIM"/>
</dbReference>
<dbReference type="GO" id="GO:0004640">
    <property type="term" value="F:phosphoribosylanthranilate isomerase activity"/>
    <property type="evidence" value="ECO:0007669"/>
    <property type="project" value="UniProtKB-UniRule"/>
</dbReference>
<gene>
    <name evidence="9" type="primary">trpF</name>
    <name evidence="11" type="ORF">B0W44_14050</name>
</gene>
<evidence type="ECO:0000259" key="10">
    <source>
        <dbReference type="Pfam" id="PF00697"/>
    </source>
</evidence>
<dbReference type="STRING" id="1471761.B0W44_14050"/>
<dbReference type="KEGG" id="ntr:B0W44_14050"/>
<dbReference type="InterPro" id="IPR044643">
    <property type="entry name" value="TrpF_fam"/>
</dbReference>
<feature type="domain" description="N-(5'phosphoribosyl) anthranilate isomerase (PRAI)" evidence="10">
    <location>
        <begin position="5"/>
        <end position="209"/>
    </location>
</feature>
<dbReference type="EMBL" id="CP019699">
    <property type="protein sequence ID" value="AQS56707.1"/>
    <property type="molecule type" value="Genomic_DNA"/>
</dbReference>
<keyword evidence="12" id="KW-1185">Reference proteome</keyword>
<sequence length="214" mass="23758">MKVTVKMCGLRSEDDVASLRNLPVQFAGFVLAPSKRKITINTLCKLKTLLPHCVTPVAVMVNPTQKEVDDVIDRAGVTTLQLHGDESPDWCRALRKRHGSIALIKALAARGKETVEQMATYGDIVDTFLIDTYQPDARGGTGKTFRWEDIPAYLEAAREVRKPLWIAGGLTPENVQQLLTRYRPDGVDVSSGVEKNGVKSAERMQQFVQRVRAI</sequence>
<evidence type="ECO:0000256" key="4">
    <source>
        <dbReference type="ARBA" id="ARBA00022272"/>
    </source>
</evidence>
<dbReference type="Gene3D" id="3.20.20.70">
    <property type="entry name" value="Aldolase class I"/>
    <property type="match status" value="1"/>
</dbReference>
<reference evidence="11 12" key="1">
    <citation type="journal article" date="2015" name="Int. J. Syst. Evol. Microbiol.">
        <title>Novibacillus thermophilus gen. nov., sp. nov., a Gram-staining-negative and moderately thermophilic member of the family Thermoactinomycetaceae.</title>
        <authorList>
            <person name="Yang G."/>
            <person name="Chen J."/>
            <person name="Zhou S."/>
        </authorList>
    </citation>
    <scope>NUCLEOTIDE SEQUENCE [LARGE SCALE GENOMIC DNA]</scope>
    <source>
        <strain evidence="11 12">SG-1</strain>
    </source>
</reference>
<evidence type="ECO:0000256" key="5">
    <source>
        <dbReference type="ARBA" id="ARBA00022605"/>
    </source>
</evidence>
<comment type="catalytic activity">
    <reaction evidence="1 9">
        <text>N-(5-phospho-beta-D-ribosyl)anthranilate = 1-(2-carboxyphenylamino)-1-deoxy-D-ribulose 5-phosphate</text>
        <dbReference type="Rhea" id="RHEA:21540"/>
        <dbReference type="ChEBI" id="CHEBI:18277"/>
        <dbReference type="ChEBI" id="CHEBI:58613"/>
        <dbReference type="EC" id="5.3.1.24"/>
    </reaction>
</comment>
<dbReference type="PANTHER" id="PTHR42894:SF1">
    <property type="entry name" value="N-(5'-PHOSPHORIBOSYL)ANTHRANILATE ISOMERASE"/>
    <property type="match status" value="1"/>
</dbReference>
<evidence type="ECO:0000256" key="9">
    <source>
        <dbReference type="HAMAP-Rule" id="MF_00135"/>
    </source>
</evidence>
<dbReference type="PANTHER" id="PTHR42894">
    <property type="entry name" value="N-(5'-PHOSPHORIBOSYL)ANTHRANILATE ISOMERASE"/>
    <property type="match status" value="1"/>
</dbReference>
<evidence type="ECO:0000313" key="11">
    <source>
        <dbReference type="EMBL" id="AQS56707.1"/>
    </source>
</evidence>
<dbReference type="RefSeq" id="WP_077720570.1">
    <property type="nucleotide sequence ID" value="NZ_CP019699.1"/>
</dbReference>
<name>A0A1U9K9G1_9BACL</name>
<accession>A0A1U9K9G1</accession>
<evidence type="ECO:0000256" key="3">
    <source>
        <dbReference type="ARBA" id="ARBA00012572"/>
    </source>
</evidence>
<evidence type="ECO:0000256" key="6">
    <source>
        <dbReference type="ARBA" id="ARBA00022822"/>
    </source>
</evidence>
<dbReference type="GO" id="GO:0000162">
    <property type="term" value="P:L-tryptophan biosynthetic process"/>
    <property type="evidence" value="ECO:0007669"/>
    <property type="project" value="UniProtKB-UniRule"/>
</dbReference>
<keyword evidence="5 9" id="KW-0028">Amino-acid biosynthesis</keyword>
<dbReference type="InterPro" id="IPR001240">
    <property type="entry name" value="PRAI_dom"/>
</dbReference>
<evidence type="ECO:0000256" key="7">
    <source>
        <dbReference type="ARBA" id="ARBA00023141"/>
    </source>
</evidence>
<evidence type="ECO:0000256" key="1">
    <source>
        <dbReference type="ARBA" id="ARBA00001164"/>
    </source>
</evidence>
<organism evidence="11 12">
    <name type="scientific">Novibacillus thermophilus</name>
    <dbReference type="NCBI Taxonomy" id="1471761"/>
    <lineage>
        <taxon>Bacteria</taxon>
        <taxon>Bacillati</taxon>
        <taxon>Bacillota</taxon>
        <taxon>Bacilli</taxon>
        <taxon>Bacillales</taxon>
        <taxon>Thermoactinomycetaceae</taxon>
        <taxon>Novibacillus</taxon>
    </lineage>
</organism>
<comment type="similarity">
    <text evidence="9">Belongs to the TrpF family.</text>
</comment>
<dbReference type="Proteomes" id="UP000188603">
    <property type="component" value="Chromosome"/>
</dbReference>
<dbReference type="EC" id="5.3.1.24" evidence="3 9"/>
<dbReference type="AlphaFoldDB" id="A0A1U9K9G1"/>
<protein>
    <recommendedName>
        <fullName evidence="4 9">N-(5'-phosphoribosyl)anthranilate isomerase</fullName>
        <shortName evidence="9">PRAI</shortName>
        <ecNumber evidence="3 9">5.3.1.24</ecNumber>
    </recommendedName>
</protein>
<dbReference type="UniPathway" id="UPA00035">
    <property type="reaction ID" value="UER00042"/>
</dbReference>
<dbReference type="SUPFAM" id="SSF51366">
    <property type="entry name" value="Ribulose-phoshate binding barrel"/>
    <property type="match status" value="1"/>
</dbReference>
<dbReference type="CDD" id="cd00405">
    <property type="entry name" value="PRAI"/>
    <property type="match status" value="1"/>
</dbReference>
<evidence type="ECO:0000313" key="12">
    <source>
        <dbReference type="Proteomes" id="UP000188603"/>
    </source>
</evidence>
<dbReference type="OrthoDB" id="9786954at2"/>
<dbReference type="InterPro" id="IPR011060">
    <property type="entry name" value="RibuloseP-bd_barrel"/>
</dbReference>
<dbReference type="HAMAP" id="MF_00135">
    <property type="entry name" value="PRAI"/>
    <property type="match status" value="1"/>
</dbReference>
<dbReference type="Pfam" id="PF00697">
    <property type="entry name" value="PRAI"/>
    <property type="match status" value="1"/>
</dbReference>
<proteinExistence type="inferred from homology"/>
<comment type="pathway">
    <text evidence="2 9">Amino-acid biosynthesis; L-tryptophan biosynthesis; L-tryptophan from chorismate: step 3/5.</text>
</comment>
<keyword evidence="7 9" id="KW-0057">Aromatic amino acid biosynthesis</keyword>